<dbReference type="PANTHER" id="PTHR12526">
    <property type="entry name" value="GLYCOSYLTRANSFERASE"/>
    <property type="match status" value="1"/>
</dbReference>
<protein>
    <submittedName>
        <fullName evidence="1">Glycosyltransferase family 4 protein</fullName>
    </submittedName>
</protein>
<dbReference type="EMBL" id="BAAAQM010000017">
    <property type="protein sequence ID" value="GAA1971745.1"/>
    <property type="molecule type" value="Genomic_DNA"/>
</dbReference>
<keyword evidence="2" id="KW-1185">Reference proteome</keyword>
<accession>A0ABP5CZV7</accession>
<dbReference type="Proteomes" id="UP001499854">
    <property type="component" value="Unassembled WGS sequence"/>
</dbReference>
<reference evidence="2" key="1">
    <citation type="journal article" date="2019" name="Int. J. Syst. Evol. Microbiol.">
        <title>The Global Catalogue of Microorganisms (GCM) 10K type strain sequencing project: providing services to taxonomists for standard genome sequencing and annotation.</title>
        <authorList>
            <consortium name="The Broad Institute Genomics Platform"/>
            <consortium name="The Broad Institute Genome Sequencing Center for Infectious Disease"/>
            <person name="Wu L."/>
            <person name="Ma J."/>
        </authorList>
    </citation>
    <scope>NUCLEOTIDE SEQUENCE [LARGE SCALE GENOMIC DNA]</scope>
    <source>
        <strain evidence="2">JCM 16013</strain>
    </source>
</reference>
<evidence type="ECO:0000313" key="1">
    <source>
        <dbReference type="EMBL" id="GAA1971745.1"/>
    </source>
</evidence>
<dbReference type="Gene3D" id="3.40.50.2000">
    <property type="entry name" value="Glycogen Phosphorylase B"/>
    <property type="match status" value="2"/>
</dbReference>
<comment type="caution">
    <text evidence="1">The sequence shown here is derived from an EMBL/GenBank/DDBJ whole genome shotgun (WGS) entry which is preliminary data.</text>
</comment>
<proteinExistence type="predicted"/>
<dbReference type="Pfam" id="PF13692">
    <property type="entry name" value="Glyco_trans_1_4"/>
    <property type="match status" value="1"/>
</dbReference>
<sequence>MAATLTAPRAQLQLLEPHRKPKKVAILSTYPPRQCGIGTFAAELYKSLVHAAPDLELLVCAVDHQGLRYGGEVAAVLKQDDRAAYPKTAAGLAAAGVDAVLIQHEFGIYGGPDGAWITSFAAELASAGVPYLVTLHTVPGTPSRAQTGVLQQLCRRAAAVTVFTPTARRLAAAAGIGVDHFATIPHGAPATLRSPRHRARAAIRPEVAAALETVENATVVSTFGLVSVNKGLETAIAAVCDLARDLPDLRYLIAGATHPEVVHRHGEGYRQSLRELVEELGATDRIQFLDFYLTEAEVAAVLARSTAFLTPYRSRDQISSGALTYALAAGCPVVSTSFFYAQDMLAGGAGLLAEPGDAQAYTEALRRMLTDHGHRSLAADAAWAAGAELVWPVVARQIADAIRAAAADEARQSSPVVVPYQR</sequence>
<gene>
    <name evidence="1" type="ORF">GCM10009838_33920</name>
</gene>
<evidence type="ECO:0000313" key="2">
    <source>
        <dbReference type="Proteomes" id="UP001499854"/>
    </source>
</evidence>
<dbReference type="SUPFAM" id="SSF53756">
    <property type="entry name" value="UDP-Glycosyltransferase/glycogen phosphorylase"/>
    <property type="match status" value="1"/>
</dbReference>
<dbReference type="PANTHER" id="PTHR12526:SF572">
    <property type="entry name" value="BLL5144 PROTEIN"/>
    <property type="match status" value="1"/>
</dbReference>
<name>A0ABP5CZV7_9ACTN</name>
<organism evidence="1 2">
    <name type="scientific">Catenulispora subtropica</name>
    <dbReference type="NCBI Taxonomy" id="450798"/>
    <lineage>
        <taxon>Bacteria</taxon>
        <taxon>Bacillati</taxon>
        <taxon>Actinomycetota</taxon>
        <taxon>Actinomycetes</taxon>
        <taxon>Catenulisporales</taxon>
        <taxon>Catenulisporaceae</taxon>
        <taxon>Catenulispora</taxon>
    </lineage>
</organism>